<dbReference type="EMBL" id="CP001670">
    <property type="protein sequence ID" value="AFZ81453.1"/>
    <property type="molecule type" value="Genomic_DNA"/>
</dbReference>
<reference evidence="4 5" key="1">
    <citation type="journal article" date="2012" name="BMC Genomics">
        <title>Comparative genomic analysis and phylogenetic position of Theileria equi.</title>
        <authorList>
            <person name="Kappmeyer L.S."/>
            <person name="Thiagarajan M."/>
            <person name="Herndon D.R."/>
            <person name="Ramsay J.D."/>
            <person name="Caler E."/>
            <person name="Djikeng A."/>
            <person name="Gillespie J.J."/>
            <person name="Lau A.O."/>
            <person name="Roalson E.H."/>
            <person name="Silva J.C."/>
            <person name="Silva M.G."/>
            <person name="Suarez C.E."/>
            <person name="Ueti M.W."/>
            <person name="Nene V.M."/>
            <person name="Mealey R.H."/>
            <person name="Knowles D.P."/>
            <person name="Brayton K.A."/>
        </authorList>
    </citation>
    <scope>NUCLEOTIDE SEQUENCE [LARGE SCALE GENOMIC DNA]</scope>
    <source>
        <strain evidence="4 5">WA</strain>
    </source>
</reference>
<dbReference type="Pfam" id="PF03630">
    <property type="entry name" value="Fumble"/>
    <property type="match status" value="1"/>
</dbReference>
<dbReference type="RefSeq" id="XP_004831119.1">
    <property type="nucleotide sequence ID" value="XM_004831062.1"/>
</dbReference>
<evidence type="ECO:0000313" key="5">
    <source>
        <dbReference type="Proteomes" id="UP000031512"/>
    </source>
</evidence>
<keyword evidence="3" id="KW-0173">Coenzyme A biosynthesis</keyword>
<dbReference type="Gene3D" id="3.30.420.510">
    <property type="match status" value="1"/>
</dbReference>
<dbReference type="GO" id="GO:0004594">
    <property type="term" value="F:pantothenate kinase activity"/>
    <property type="evidence" value="ECO:0007669"/>
    <property type="project" value="TreeGrafter"/>
</dbReference>
<dbReference type="SUPFAM" id="SSF53067">
    <property type="entry name" value="Actin-like ATPase domain"/>
    <property type="match status" value="2"/>
</dbReference>
<dbReference type="GO" id="GO:0005524">
    <property type="term" value="F:ATP binding"/>
    <property type="evidence" value="ECO:0007669"/>
    <property type="project" value="UniProtKB-KW"/>
</dbReference>
<organism evidence="4 5">
    <name type="scientific">Theileria equi strain WA</name>
    <dbReference type="NCBI Taxonomy" id="1537102"/>
    <lineage>
        <taxon>Eukaryota</taxon>
        <taxon>Sar</taxon>
        <taxon>Alveolata</taxon>
        <taxon>Apicomplexa</taxon>
        <taxon>Aconoidasida</taxon>
        <taxon>Piroplasmida</taxon>
        <taxon>Theileriidae</taxon>
        <taxon>Theileria</taxon>
    </lineage>
</organism>
<dbReference type="GO" id="GO:0005829">
    <property type="term" value="C:cytosol"/>
    <property type="evidence" value="ECO:0007669"/>
    <property type="project" value="TreeGrafter"/>
</dbReference>
<dbReference type="OrthoDB" id="498611at2759"/>
<dbReference type="PANTHER" id="PTHR12280">
    <property type="entry name" value="PANTOTHENATE KINASE"/>
    <property type="match status" value="1"/>
</dbReference>
<evidence type="ECO:0000313" key="4">
    <source>
        <dbReference type="EMBL" id="AFZ81453.1"/>
    </source>
</evidence>
<dbReference type="AlphaFoldDB" id="L0B1V0"/>
<sequence>MESCLRSIVDLQEHLLSSLDFSATHVLYELQSCCNGLLRKICNIDLYSHFLHGFMQKIDTHESIIDESIQILIKKYSDLSKRLKHELFSQITRKKNIKTLESIEFNGENVRDADDAYTETLEVSCPRPDSARISEGSARTTISLDIGGTLVKVAYRLNLHDLRGYTYLTCVYEAYCYSAVFVKYASRYYKLDMNLDYGDVSSEIDFLHSLYLNVEAGKNSTFCFRHVPISRIGELVRSITAIEDRYGCQYLSLTGGGSFKYRNMFDYMKNVRARDEMACLFEAVKFIHNIPGSVISYNLEHRLPKKKSINPLYPYLIVNIGSGISVIKVSSETEFRRVSGTSIAGGTAFGLINYLIPTASSKCFNNFNAGNSMFDVFNEYVDEATVKKYPPYGLKLSLGALPSDCGSEGYRDAYITSISGMIGYNIGTLGYLLAKVHEAKRAFFTGKFVCNFTTESIVSGFSFSSDVYNDKTIDICFPVHGGYIATLGCLLCI</sequence>
<keyword evidence="1" id="KW-0547">Nucleotide-binding</keyword>
<evidence type="ECO:0000256" key="2">
    <source>
        <dbReference type="ARBA" id="ARBA00022840"/>
    </source>
</evidence>
<accession>L0B1V0</accession>
<gene>
    <name evidence="4" type="ORF">BEWA_008640</name>
</gene>
<dbReference type="STRING" id="1537102.L0B1V0"/>
<dbReference type="PANTHER" id="PTHR12280:SF20">
    <property type="entry name" value="4'-PHOSPHOPANTETHEINE PHOSPHATASE"/>
    <property type="match status" value="1"/>
</dbReference>
<dbReference type="GO" id="GO:0005634">
    <property type="term" value="C:nucleus"/>
    <property type="evidence" value="ECO:0007669"/>
    <property type="project" value="TreeGrafter"/>
</dbReference>
<name>L0B1V0_THEEQ</name>
<dbReference type="GO" id="GO:0015937">
    <property type="term" value="P:coenzyme A biosynthetic process"/>
    <property type="evidence" value="ECO:0007669"/>
    <property type="project" value="UniProtKB-KW"/>
</dbReference>
<keyword evidence="2" id="KW-0067">ATP-binding</keyword>
<protein>
    <recommendedName>
        <fullName evidence="6">Pantothenate kinase</fullName>
    </recommendedName>
</protein>
<dbReference type="VEuPathDB" id="PiroplasmaDB:BEWA_008640"/>
<evidence type="ECO:0008006" key="6">
    <source>
        <dbReference type="Google" id="ProtNLM"/>
    </source>
</evidence>
<proteinExistence type="predicted"/>
<dbReference type="InterPro" id="IPR043129">
    <property type="entry name" value="ATPase_NBD"/>
</dbReference>
<dbReference type="KEGG" id="beq:BEWA_008640"/>
<dbReference type="InterPro" id="IPR004567">
    <property type="entry name" value="Type_II_PanK"/>
</dbReference>
<dbReference type="eggNOG" id="KOG2201">
    <property type="taxonomic scope" value="Eukaryota"/>
</dbReference>
<dbReference type="GeneID" id="15805716"/>
<dbReference type="Gene3D" id="3.30.420.40">
    <property type="match status" value="1"/>
</dbReference>
<evidence type="ECO:0000256" key="3">
    <source>
        <dbReference type="ARBA" id="ARBA00022993"/>
    </source>
</evidence>
<keyword evidence="5" id="KW-1185">Reference proteome</keyword>
<evidence type="ECO:0000256" key="1">
    <source>
        <dbReference type="ARBA" id="ARBA00022741"/>
    </source>
</evidence>
<dbReference type="Proteomes" id="UP000031512">
    <property type="component" value="Chromosome 3"/>
</dbReference>